<feature type="domain" description="Glycosyltransferase subfamily 4-like N-terminal" evidence="4">
    <location>
        <begin position="15"/>
        <end position="180"/>
    </location>
</feature>
<organism evidence="5 6">
    <name type="scientific">Kribbibacterium absianum</name>
    <dbReference type="NCBI Taxonomy" id="3044210"/>
    <lineage>
        <taxon>Bacteria</taxon>
        <taxon>Bacillati</taxon>
        <taxon>Actinomycetota</taxon>
        <taxon>Coriobacteriia</taxon>
        <taxon>Coriobacteriales</taxon>
        <taxon>Kribbibacteriaceae</taxon>
        <taxon>Kribbibacterium</taxon>
    </lineage>
</organism>
<dbReference type="PANTHER" id="PTHR45947">
    <property type="entry name" value="SULFOQUINOVOSYL TRANSFERASE SQD2"/>
    <property type="match status" value="1"/>
</dbReference>
<evidence type="ECO:0000259" key="3">
    <source>
        <dbReference type="Pfam" id="PF00534"/>
    </source>
</evidence>
<evidence type="ECO:0000256" key="1">
    <source>
        <dbReference type="ARBA" id="ARBA00022676"/>
    </source>
</evidence>
<dbReference type="Pfam" id="PF13439">
    <property type="entry name" value="Glyco_transf_4"/>
    <property type="match status" value="1"/>
</dbReference>
<proteinExistence type="predicted"/>
<dbReference type="InterPro" id="IPR050194">
    <property type="entry name" value="Glycosyltransferase_grp1"/>
</dbReference>
<protein>
    <submittedName>
        <fullName evidence="5">Glycosyltransferase</fullName>
        <ecNumber evidence="5">2.4.-.-</ecNumber>
    </submittedName>
</protein>
<name>A0ABT6ZLV5_9ACTN</name>
<dbReference type="Gene3D" id="3.40.50.2000">
    <property type="entry name" value="Glycogen Phosphorylase B"/>
    <property type="match status" value="2"/>
</dbReference>
<keyword evidence="1 5" id="KW-0328">Glycosyltransferase</keyword>
<dbReference type="InterPro" id="IPR001296">
    <property type="entry name" value="Glyco_trans_1"/>
</dbReference>
<dbReference type="Proteomes" id="UP001431693">
    <property type="component" value="Unassembled WGS sequence"/>
</dbReference>
<dbReference type="SUPFAM" id="SSF53756">
    <property type="entry name" value="UDP-Glycosyltransferase/glycogen phosphorylase"/>
    <property type="match status" value="1"/>
</dbReference>
<evidence type="ECO:0000259" key="4">
    <source>
        <dbReference type="Pfam" id="PF13439"/>
    </source>
</evidence>
<evidence type="ECO:0000313" key="5">
    <source>
        <dbReference type="EMBL" id="MDJ1130041.1"/>
    </source>
</evidence>
<reference evidence="5" key="1">
    <citation type="submission" date="2023-05" db="EMBL/GenBank/DDBJ databases">
        <title>[olsenella] sp. nov., isolated from a pig farm feces dump.</title>
        <authorList>
            <person name="Chang Y.-H."/>
        </authorList>
    </citation>
    <scope>NUCLEOTIDE SEQUENCE</scope>
    <source>
        <strain evidence="5">YH-ols2217</strain>
    </source>
</reference>
<dbReference type="RefSeq" id="WP_283713191.1">
    <property type="nucleotide sequence ID" value="NZ_JASJEW010000003.1"/>
</dbReference>
<keyword evidence="6" id="KW-1185">Reference proteome</keyword>
<evidence type="ECO:0000313" key="6">
    <source>
        <dbReference type="Proteomes" id="UP001431693"/>
    </source>
</evidence>
<comment type="caution">
    <text evidence="5">The sequence shown here is derived from an EMBL/GenBank/DDBJ whole genome shotgun (WGS) entry which is preliminary data.</text>
</comment>
<accession>A0ABT6ZLV5</accession>
<dbReference type="PANTHER" id="PTHR45947:SF3">
    <property type="entry name" value="SULFOQUINOVOSYL TRANSFERASE SQD2"/>
    <property type="match status" value="1"/>
</dbReference>
<dbReference type="Pfam" id="PF00534">
    <property type="entry name" value="Glycos_transf_1"/>
    <property type="match status" value="1"/>
</dbReference>
<sequence length="387" mass="42347">MRIAFVMDDLSTCSNGTSLTARRYADALRAKGHEVRLLGMAATGADTLAVDERHIPVVTPVSRACGFHFAKPDKQAVARAIDGVDVVHLFLPFALEREALRQARAASIPVSAAFHLQPQNVTSNARMGEAPLLCAGVHRLFRAQLYDHVRHVHCPSEMIARDLRRNGYSNALHVISNGVPDRFTPDVHLGTVPKCTSDTAGLVHIATVGRLAPEKNQVTIIEAVRRSRHAGRIQLHIFGTGPGERALRRAGASLPNPPVIGFLSQEALVEELRRCALYVHASTVDIEAMSVIEAFACGCVPVIGEAPLSAPAAFALTERSLFPAKDAAALAERLDWWIEHPEEQAAWRGRYLAEAESLRVGRCVEKFLAMEEAAIEDDRAWYERRSS</sequence>
<gene>
    <name evidence="5" type="ORF">QJ043_08115</name>
</gene>
<dbReference type="EMBL" id="JASJEX010000004">
    <property type="protein sequence ID" value="MDJ1130041.1"/>
    <property type="molecule type" value="Genomic_DNA"/>
</dbReference>
<dbReference type="GO" id="GO:0016757">
    <property type="term" value="F:glycosyltransferase activity"/>
    <property type="evidence" value="ECO:0007669"/>
    <property type="project" value="UniProtKB-KW"/>
</dbReference>
<feature type="domain" description="Glycosyl transferase family 1" evidence="3">
    <location>
        <begin position="205"/>
        <end position="348"/>
    </location>
</feature>
<evidence type="ECO:0000256" key="2">
    <source>
        <dbReference type="ARBA" id="ARBA00022679"/>
    </source>
</evidence>
<dbReference type="InterPro" id="IPR028098">
    <property type="entry name" value="Glyco_trans_4-like_N"/>
</dbReference>
<keyword evidence="2 5" id="KW-0808">Transferase</keyword>
<dbReference type="EC" id="2.4.-.-" evidence="5"/>